<dbReference type="GO" id="GO:0015031">
    <property type="term" value="P:protein transport"/>
    <property type="evidence" value="ECO:0007669"/>
    <property type="project" value="TreeGrafter"/>
</dbReference>
<evidence type="ECO:0000256" key="4">
    <source>
        <dbReference type="ARBA" id="ARBA00022753"/>
    </source>
</evidence>
<evidence type="ECO:0000256" key="2">
    <source>
        <dbReference type="ARBA" id="ARBA00008641"/>
    </source>
</evidence>
<evidence type="ECO:0000313" key="6">
    <source>
        <dbReference type="EnsemblMetazoa" id="XP_022671955"/>
    </source>
</evidence>
<keyword evidence="7" id="KW-1185">Reference proteome</keyword>
<dbReference type="EnsemblMetazoa" id="XM_022816220">
    <property type="protein sequence ID" value="XP_022671955"/>
    <property type="gene ID" value="LOC111254882"/>
</dbReference>
<comment type="subcellular location">
    <subcellularLocation>
        <location evidence="1">Late endosome</location>
    </subcellularLocation>
</comment>
<dbReference type="Proteomes" id="UP000594260">
    <property type="component" value="Unplaced"/>
</dbReference>
<evidence type="ECO:0000256" key="3">
    <source>
        <dbReference type="ARBA" id="ARBA00022658"/>
    </source>
</evidence>
<dbReference type="InterPro" id="IPR037516">
    <property type="entry name" value="Tripartite_DENN"/>
</dbReference>
<keyword evidence="3" id="KW-0344">Guanine-nucleotide releasing factor</keyword>
<dbReference type="InterPro" id="IPR042431">
    <property type="entry name" value="FAM45"/>
</dbReference>
<sequence length="343" mass="37758">MDSGSPLLKAVAILEKDSNNDILWSWVFPSLEKSERSSVQAKVSFEAGEFLVVHLDSEAWFYTLSQPGSSSSGPLQFVLSAAIVLKTDEFHPEKYIRVLTALSEAYLDSGSPPDVLRVYLSAQAEKLIKQGDVTLSLQTFSDPAESVPIKELVQCLQLETILIYTALLLRLRVIVYHHSPGALRGALSAMAALMAHRDCPFTDMYPLLCNSEHDMQLLKGKTSYLAGFTDASVAAHQDLRDLWVSLPSAEVVITPSAKEALARCKTHKDIALFLIRCAENGQYSDKDVVKEISAKTRSLISTIGKIVHENASLTADKAIQIANLPPAMESFYRAVARVERIHN</sequence>
<dbReference type="GeneID" id="111254882"/>
<dbReference type="GO" id="GO:0005085">
    <property type="term" value="F:guanyl-nucleotide exchange factor activity"/>
    <property type="evidence" value="ECO:0007669"/>
    <property type="project" value="UniProtKB-KW"/>
</dbReference>
<name>A0A7M7KWP5_VARDE</name>
<evidence type="ECO:0000256" key="1">
    <source>
        <dbReference type="ARBA" id="ARBA00004603"/>
    </source>
</evidence>
<dbReference type="PANTHER" id="PTHR28544:SF1">
    <property type="entry name" value="DENN DOMAIN-CONTAINING PROTEIN 10-RELATED"/>
    <property type="match status" value="1"/>
</dbReference>
<dbReference type="OrthoDB" id="66409at2759"/>
<dbReference type="OMA" id="HKDIAMF"/>
<dbReference type="KEGG" id="vde:111254882"/>
<evidence type="ECO:0000259" key="5">
    <source>
        <dbReference type="PROSITE" id="PS50211"/>
    </source>
</evidence>
<evidence type="ECO:0000313" key="7">
    <source>
        <dbReference type="Proteomes" id="UP000594260"/>
    </source>
</evidence>
<reference evidence="6" key="1">
    <citation type="submission" date="2021-01" db="UniProtKB">
        <authorList>
            <consortium name="EnsemblMetazoa"/>
        </authorList>
    </citation>
    <scope>IDENTIFICATION</scope>
</reference>
<proteinExistence type="inferred from homology"/>
<accession>A0A7M7KWP5</accession>
<comment type="similarity">
    <text evidence="2">Belongs to the DENND10 family.</text>
</comment>
<keyword evidence="4" id="KW-0967">Endosome</keyword>
<dbReference type="PANTHER" id="PTHR28544">
    <property type="entry name" value="PROTEIN FAM45A-RELATED"/>
    <property type="match status" value="1"/>
</dbReference>
<dbReference type="GO" id="GO:0005770">
    <property type="term" value="C:late endosome"/>
    <property type="evidence" value="ECO:0007669"/>
    <property type="project" value="UniProtKB-SubCell"/>
</dbReference>
<protein>
    <recommendedName>
        <fullName evidence="5">UDENN domain-containing protein</fullName>
    </recommendedName>
</protein>
<dbReference type="GO" id="GO:2000641">
    <property type="term" value="P:regulation of early endosome to late endosome transport"/>
    <property type="evidence" value="ECO:0007669"/>
    <property type="project" value="TreeGrafter"/>
</dbReference>
<dbReference type="PROSITE" id="PS50211">
    <property type="entry name" value="DENN"/>
    <property type="match status" value="1"/>
</dbReference>
<dbReference type="RefSeq" id="XP_022671955.1">
    <property type="nucleotide sequence ID" value="XM_022816220.1"/>
</dbReference>
<dbReference type="InParanoid" id="A0A7M7KWP5"/>
<organism evidence="6 7">
    <name type="scientific">Varroa destructor</name>
    <name type="common">Honeybee mite</name>
    <dbReference type="NCBI Taxonomy" id="109461"/>
    <lineage>
        <taxon>Eukaryota</taxon>
        <taxon>Metazoa</taxon>
        <taxon>Ecdysozoa</taxon>
        <taxon>Arthropoda</taxon>
        <taxon>Chelicerata</taxon>
        <taxon>Arachnida</taxon>
        <taxon>Acari</taxon>
        <taxon>Parasitiformes</taxon>
        <taxon>Mesostigmata</taxon>
        <taxon>Gamasina</taxon>
        <taxon>Dermanyssoidea</taxon>
        <taxon>Varroidae</taxon>
        <taxon>Varroa</taxon>
    </lineage>
</organism>
<dbReference type="GO" id="GO:0031267">
    <property type="term" value="F:small GTPase binding"/>
    <property type="evidence" value="ECO:0007669"/>
    <property type="project" value="TreeGrafter"/>
</dbReference>
<dbReference type="AlphaFoldDB" id="A0A7M7KWP5"/>
<feature type="domain" description="UDENN" evidence="5">
    <location>
        <begin position="1"/>
        <end position="343"/>
    </location>
</feature>